<dbReference type="Gene3D" id="2.160.20.10">
    <property type="entry name" value="Single-stranded right-handed beta-helix, Pectin lyase-like"/>
    <property type="match status" value="1"/>
</dbReference>
<evidence type="ECO:0008006" key="4">
    <source>
        <dbReference type="Google" id="ProtNLM"/>
    </source>
</evidence>
<gene>
    <name evidence="2" type="ORF">PDMSB3_0036</name>
</gene>
<proteinExistence type="predicted"/>
<reference evidence="2 3" key="1">
    <citation type="submission" date="2019-08" db="EMBL/GenBank/DDBJ databases">
        <authorList>
            <person name="Herpell B J."/>
        </authorList>
    </citation>
    <scope>NUCLEOTIDE SEQUENCE [LARGE SCALE GENOMIC DNA]</scope>
    <source>
        <strain evidence="3">Msb3</strain>
        <plasmid evidence="2 3">pII</plasmid>
    </source>
</reference>
<feature type="chain" id="PRO_5024990680" description="Pectate lyase superfamily protein domain-containing protein" evidence="1">
    <location>
        <begin position="22"/>
        <end position="555"/>
    </location>
</feature>
<evidence type="ECO:0000313" key="3">
    <source>
        <dbReference type="Proteomes" id="UP000325811"/>
    </source>
</evidence>
<sequence length="555" mass="56521">MTTKFSVLLALALFTCVSAFAQNRTLPALTSSTATTDGKTQPIAGITTTALANQLKGAVTPIEFGAKGNGSSDDTAAVQAAIDSAAARHVTLDLGGHVYGIASALTASQLVIITGSGGGSGLYGHTCTEGFRALRANLSLLTLQAPQSEVSHVCFESGPGVSNTGGYYIKSVAGANSSKIADSSFYGGCLSVIVTGSSSMQNVNSVIDRNIFVPAQSALCTAVELGSDSKHGLTVDTVVSNNEIYCHGGTSGAVGMLFSDASGYYVTNNDIYACSYGTKLYPGASQIVGPGFFTNTVLGDTPGYVGMLVKTSDSTAQILSNKFVNTWATSSANRGPAILVNQVNGRIRGTSFTSLRAYNATGATNQDIVDIQGGWGTRILNSAVCLQGNADRAAGISITRGARYTAIQNNEINGACDLAGGVLGTAIKVDSTIDEVQIDGNDIGEGVTTPIDWNKTSNNINAVVGNNIGVDTTVGSVASAATLSLPANPIVKITGTTPVKALNGAWNGRVVQIITSNGLTFTKGGNICNASDLTTAANGSVTASWGGGLGCWMIH</sequence>
<keyword evidence="1" id="KW-0732">Signal</keyword>
<accession>A0A5Q4ZR10</accession>
<dbReference type="InterPro" id="IPR012334">
    <property type="entry name" value="Pectin_lyas_fold"/>
</dbReference>
<geneLocation type="plasmid" evidence="2 3">
    <name>pII</name>
</geneLocation>
<protein>
    <recommendedName>
        <fullName evidence="4">Pectate lyase superfamily protein domain-containing protein</fullName>
    </recommendedName>
</protein>
<name>A0A5Q4ZR10_9BURK</name>
<dbReference type="KEGG" id="pdio:PDMSB3_0036.3"/>
<dbReference type="SUPFAM" id="SSF51126">
    <property type="entry name" value="Pectin lyase-like"/>
    <property type="match status" value="1"/>
</dbReference>
<evidence type="ECO:0000256" key="1">
    <source>
        <dbReference type="SAM" id="SignalP"/>
    </source>
</evidence>
<dbReference type="AlphaFoldDB" id="A0A5Q4ZR10"/>
<dbReference type="EMBL" id="LR699556">
    <property type="protein sequence ID" value="VVD31160.1"/>
    <property type="molecule type" value="Genomic_DNA"/>
</dbReference>
<organism evidence="2 3">
    <name type="scientific">Paraburkholderia dioscoreae</name>
    <dbReference type="NCBI Taxonomy" id="2604047"/>
    <lineage>
        <taxon>Bacteria</taxon>
        <taxon>Pseudomonadati</taxon>
        <taxon>Pseudomonadota</taxon>
        <taxon>Betaproteobacteria</taxon>
        <taxon>Burkholderiales</taxon>
        <taxon>Burkholderiaceae</taxon>
        <taxon>Paraburkholderia</taxon>
    </lineage>
</organism>
<evidence type="ECO:0000313" key="2">
    <source>
        <dbReference type="EMBL" id="VVD31160.1"/>
    </source>
</evidence>
<keyword evidence="3" id="KW-1185">Reference proteome</keyword>
<keyword evidence="2" id="KW-0614">Plasmid</keyword>
<feature type="signal peptide" evidence="1">
    <location>
        <begin position="1"/>
        <end position="21"/>
    </location>
</feature>
<dbReference type="InterPro" id="IPR011050">
    <property type="entry name" value="Pectin_lyase_fold/virulence"/>
</dbReference>
<dbReference type="Proteomes" id="UP000325811">
    <property type="component" value="Plasmid pII"/>
</dbReference>
<dbReference type="RefSeq" id="WP_165190165.1">
    <property type="nucleotide sequence ID" value="NZ_LR699556.1"/>
</dbReference>